<keyword evidence="5" id="KW-1185">Reference proteome</keyword>
<evidence type="ECO:0000256" key="1">
    <source>
        <dbReference type="PROSITE-ProRule" id="PRU00169"/>
    </source>
</evidence>
<protein>
    <submittedName>
        <fullName evidence="4">LytR/AlgR family response regulator transcription factor</fullName>
    </submittedName>
</protein>
<dbReference type="PANTHER" id="PTHR37299">
    <property type="entry name" value="TRANSCRIPTIONAL REGULATOR-RELATED"/>
    <property type="match status" value="1"/>
</dbReference>
<evidence type="ECO:0000259" key="3">
    <source>
        <dbReference type="PROSITE" id="PS50930"/>
    </source>
</evidence>
<dbReference type="InterPro" id="IPR007492">
    <property type="entry name" value="LytTR_DNA-bd_dom"/>
</dbReference>
<evidence type="ECO:0000313" key="4">
    <source>
        <dbReference type="EMBL" id="MFD2671077.1"/>
    </source>
</evidence>
<dbReference type="Gene3D" id="3.40.50.2300">
    <property type="match status" value="1"/>
</dbReference>
<dbReference type="EMBL" id="JBHUMM010000009">
    <property type="protein sequence ID" value="MFD2671077.1"/>
    <property type="molecule type" value="Genomic_DNA"/>
</dbReference>
<reference evidence="5" key="1">
    <citation type="journal article" date="2019" name="Int. J. Syst. Evol. Microbiol.">
        <title>The Global Catalogue of Microorganisms (GCM) 10K type strain sequencing project: providing services to taxonomists for standard genome sequencing and annotation.</title>
        <authorList>
            <consortium name="The Broad Institute Genomics Platform"/>
            <consortium name="The Broad Institute Genome Sequencing Center for Infectious Disease"/>
            <person name="Wu L."/>
            <person name="Ma J."/>
        </authorList>
    </citation>
    <scope>NUCLEOTIDE SEQUENCE [LARGE SCALE GENOMIC DNA]</scope>
    <source>
        <strain evidence="5">KCTC 33676</strain>
    </source>
</reference>
<gene>
    <name evidence="4" type="ORF">ACFSUC_05610</name>
</gene>
<dbReference type="PANTHER" id="PTHR37299:SF1">
    <property type="entry name" value="STAGE 0 SPORULATION PROTEIN A HOMOLOG"/>
    <property type="match status" value="1"/>
</dbReference>
<feature type="domain" description="Response regulatory" evidence="2">
    <location>
        <begin position="5"/>
        <end position="119"/>
    </location>
</feature>
<dbReference type="InterPro" id="IPR001789">
    <property type="entry name" value="Sig_transdc_resp-reg_receiver"/>
</dbReference>
<dbReference type="PROSITE" id="PS50110">
    <property type="entry name" value="RESPONSE_REGULATORY"/>
    <property type="match status" value="1"/>
</dbReference>
<dbReference type="Pfam" id="PF04397">
    <property type="entry name" value="LytTR"/>
    <property type="match status" value="1"/>
</dbReference>
<keyword evidence="1" id="KW-0597">Phosphoprotein</keyword>
<dbReference type="PROSITE" id="PS50930">
    <property type="entry name" value="HTH_LYTTR"/>
    <property type="match status" value="1"/>
</dbReference>
<sequence length="248" mass="28459">MDEMKVIIAEDHESSRHILCRLLEPIPYLTLAGQAEDGEELVQLVKLKDPQLVIVDISMPKLSGLEAIKQCVEIAPHLKVVFITAHDDYALQAFDVSAVDYIVKPYQKDRLYQAVEKSRQLLNVQQEPRQGRTSSPHSKTNRLVFRSGTTTHFIPVADLIFVEKHNRKCILHTISGMYEINDTLGALTNRLDNRFIQSHRSYLINLEYIYTIQSAGDTHLVYFRQYDQSAYISKSKLNEVLDMLENQA</sequence>
<organism evidence="4 5">
    <name type="scientific">Marinicrinis sediminis</name>
    <dbReference type="NCBI Taxonomy" id="1652465"/>
    <lineage>
        <taxon>Bacteria</taxon>
        <taxon>Bacillati</taxon>
        <taxon>Bacillota</taxon>
        <taxon>Bacilli</taxon>
        <taxon>Bacillales</taxon>
        <taxon>Paenibacillaceae</taxon>
    </lineage>
</organism>
<feature type="domain" description="HTH LytTR-type" evidence="3">
    <location>
        <begin position="143"/>
        <end position="246"/>
    </location>
</feature>
<dbReference type="SUPFAM" id="SSF52172">
    <property type="entry name" value="CheY-like"/>
    <property type="match status" value="1"/>
</dbReference>
<name>A0ABW5R7T4_9BACL</name>
<evidence type="ECO:0000259" key="2">
    <source>
        <dbReference type="PROSITE" id="PS50110"/>
    </source>
</evidence>
<dbReference type="SMART" id="SM00448">
    <property type="entry name" value="REC"/>
    <property type="match status" value="1"/>
</dbReference>
<dbReference type="SMART" id="SM00850">
    <property type="entry name" value="LytTR"/>
    <property type="match status" value="1"/>
</dbReference>
<dbReference type="InterPro" id="IPR046947">
    <property type="entry name" value="LytR-like"/>
</dbReference>
<accession>A0ABW5R7T4</accession>
<dbReference type="InterPro" id="IPR011006">
    <property type="entry name" value="CheY-like_superfamily"/>
</dbReference>
<evidence type="ECO:0000313" key="5">
    <source>
        <dbReference type="Proteomes" id="UP001597497"/>
    </source>
</evidence>
<proteinExistence type="predicted"/>
<dbReference type="Gene3D" id="2.40.50.1020">
    <property type="entry name" value="LytTr DNA-binding domain"/>
    <property type="match status" value="1"/>
</dbReference>
<comment type="caution">
    <text evidence="4">The sequence shown here is derived from an EMBL/GenBank/DDBJ whole genome shotgun (WGS) entry which is preliminary data.</text>
</comment>
<dbReference type="Pfam" id="PF00072">
    <property type="entry name" value="Response_reg"/>
    <property type="match status" value="1"/>
</dbReference>
<feature type="modified residue" description="4-aspartylphosphate" evidence="1">
    <location>
        <position position="56"/>
    </location>
</feature>
<dbReference type="Proteomes" id="UP001597497">
    <property type="component" value="Unassembled WGS sequence"/>
</dbReference>
<dbReference type="RefSeq" id="WP_379928509.1">
    <property type="nucleotide sequence ID" value="NZ_JBHUMM010000009.1"/>
</dbReference>